<evidence type="ECO:0000256" key="2">
    <source>
        <dbReference type="ARBA" id="ARBA00023008"/>
    </source>
</evidence>
<name>I4EHW1_9BACT</name>
<dbReference type="AlphaFoldDB" id="I4EHW1"/>
<dbReference type="EMBL" id="CAGS01000256">
    <property type="protein sequence ID" value="CCF84273.1"/>
    <property type="molecule type" value="Genomic_DNA"/>
</dbReference>
<accession>I4EHW1</accession>
<dbReference type="InterPro" id="IPR008972">
    <property type="entry name" value="Cupredoxin"/>
</dbReference>
<dbReference type="PANTHER" id="PTHR38439">
    <property type="entry name" value="AURACYANIN-B"/>
    <property type="match status" value="1"/>
</dbReference>
<dbReference type="InterPro" id="IPR050845">
    <property type="entry name" value="Cu-binding_ET"/>
</dbReference>
<evidence type="ECO:0000313" key="4">
    <source>
        <dbReference type="EMBL" id="CCF84273.1"/>
    </source>
</evidence>
<protein>
    <submittedName>
        <fullName evidence="4">Putative Auracyanin (Fragment, part 2)</fullName>
    </submittedName>
</protein>
<feature type="domain" description="EfeO-type cupredoxin-like" evidence="3">
    <location>
        <begin position="6"/>
        <end position="82"/>
    </location>
</feature>
<dbReference type="InterPro" id="IPR028096">
    <property type="entry name" value="EfeO_Cupredoxin"/>
</dbReference>
<proteinExistence type="predicted"/>
<comment type="caution">
    <text evidence="4">The sequence shown here is derived from an EMBL/GenBank/DDBJ whole genome shotgun (WGS) entry which is preliminary data.</text>
</comment>
<evidence type="ECO:0000256" key="1">
    <source>
        <dbReference type="ARBA" id="ARBA00022723"/>
    </source>
</evidence>
<evidence type="ECO:0000313" key="5">
    <source>
        <dbReference type="Proteomes" id="UP000004221"/>
    </source>
</evidence>
<dbReference type="Proteomes" id="UP000004221">
    <property type="component" value="Unassembled WGS sequence"/>
</dbReference>
<dbReference type="Pfam" id="PF13473">
    <property type="entry name" value="Cupredoxin_1"/>
    <property type="match status" value="1"/>
</dbReference>
<sequence length="98" mass="10235">MASGGTIEIDATEMSFTPNEFTAPANSTFTVKLKNTGSVLHDFTIDKDGSGKKVEIKAEPGAETTAEVKTGAAGSTLEFYCAQPGHKDAGMDGHIKVQ</sequence>
<evidence type="ECO:0000259" key="3">
    <source>
        <dbReference type="Pfam" id="PF13473"/>
    </source>
</evidence>
<dbReference type="GO" id="GO:0046872">
    <property type="term" value="F:metal ion binding"/>
    <property type="evidence" value="ECO:0007669"/>
    <property type="project" value="UniProtKB-KW"/>
</dbReference>
<dbReference type="PANTHER" id="PTHR38439:SF3">
    <property type="entry name" value="COPPER-RESISTANT CUPROPROTEIN COPI"/>
    <property type="match status" value="1"/>
</dbReference>
<keyword evidence="2" id="KW-0186">Copper</keyword>
<dbReference type="CDD" id="cd00920">
    <property type="entry name" value="Cupredoxin"/>
    <property type="match status" value="1"/>
</dbReference>
<organism evidence="4 5">
    <name type="scientific">Nitrolancea hollandica Lb</name>
    <dbReference type="NCBI Taxonomy" id="1129897"/>
    <lineage>
        <taxon>Bacteria</taxon>
        <taxon>Pseudomonadati</taxon>
        <taxon>Thermomicrobiota</taxon>
        <taxon>Thermomicrobia</taxon>
        <taxon>Sphaerobacterales</taxon>
        <taxon>Sphaerobacterineae</taxon>
        <taxon>Sphaerobacteraceae</taxon>
        <taxon>Nitrolancea</taxon>
    </lineage>
</organism>
<dbReference type="Gene3D" id="2.60.40.420">
    <property type="entry name" value="Cupredoxins - blue copper proteins"/>
    <property type="match status" value="2"/>
</dbReference>
<keyword evidence="5" id="KW-1185">Reference proteome</keyword>
<dbReference type="SUPFAM" id="SSF49503">
    <property type="entry name" value="Cupredoxins"/>
    <property type="match status" value="1"/>
</dbReference>
<gene>
    <name evidence="4" type="ORF">NITHO_3290001</name>
</gene>
<keyword evidence="1" id="KW-0479">Metal-binding</keyword>
<reference evidence="4 5" key="1">
    <citation type="journal article" date="2012" name="ISME J.">
        <title>Nitrification expanded: discovery, physiology and genomics of a nitrite-oxidizing bacterium from the phylum Chloroflexi.</title>
        <authorList>
            <person name="Sorokin D.Y."/>
            <person name="Lucker S."/>
            <person name="Vejmelkova D."/>
            <person name="Kostrikina N.A."/>
            <person name="Kleerebezem R."/>
            <person name="Rijpstra W.I."/>
            <person name="Damste J.S."/>
            <person name="Le Paslier D."/>
            <person name="Muyzer G."/>
            <person name="Wagner M."/>
            <person name="van Loosdrecht M.C."/>
            <person name="Daims H."/>
        </authorList>
    </citation>
    <scope>NUCLEOTIDE SEQUENCE [LARGE SCALE GENOMIC DNA]</scope>
    <source>
        <strain evidence="5">none</strain>
    </source>
</reference>